<dbReference type="SUPFAM" id="SSF55718">
    <property type="entry name" value="SCP-like"/>
    <property type="match status" value="1"/>
</dbReference>
<accession>A0A1L8CNV1</accession>
<dbReference type="OrthoDB" id="5292463at2"/>
<dbReference type="InterPro" id="IPR036527">
    <property type="entry name" value="SCP2_sterol-bd_dom_sf"/>
</dbReference>
<evidence type="ECO:0000259" key="1">
    <source>
        <dbReference type="Pfam" id="PF02036"/>
    </source>
</evidence>
<dbReference type="PANTHER" id="PTHR38693:SF1">
    <property type="entry name" value="UBIQUINONE BIOSYNTHESIS ACCESSORY FACTOR UBIJ"/>
    <property type="match status" value="1"/>
</dbReference>
<dbReference type="Proteomes" id="UP000231632">
    <property type="component" value="Unassembled WGS sequence"/>
</dbReference>
<dbReference type="STRING" id="1921010.MMIC_P1477"/>
<proteinExistence type="predicted"/>
<dbReference type="InterPro" id="IPR003033">
    <property type="entry name" value="SCP2_sterol-bd_dom"/>
</dbReference>
<feature type="domain" description="SCP2" evidence="1">
    <location>
        <begin position="27"/>
        <end position="122"/>
    </location>
</feature>
<evidence type="ECO:0000313" key="3">
    <source>
        <dbReference type="Proteomes" id="UP000231632"/>
    </source>
</evidence>
<dbReference type="PANTHER" id="PTHR38693">
    <property type="entry name" value="UBIQUINONE BIOSYNTHESIS PROTEIN UBIJ"/>
    <property type="match status" value="1"/>
</dbReference>
<gene>
    <name evidence="2" type="ORF">MMIC_P1477</name>
</gene>
<dbReference type="Pfam" id="PF02036">
    <property type="entry name" value="SCP2"/>
    <property type="match status" value="1"/>
</dbReference>
<dbReference type="Gene3D" id="3.30.1050.10">
    <property type="entry name" value="SCP2 sterol-binding domain"/>
    <property type="match status" value="1"/>
</dbReference>
<reference evidence="2 3" key="1">
    <citation type="journal article" date="2017" name="Arch. Microbiol.">
        <title>Mariprofundus micogutta sp. nov., a novel iron-oxidizing zetaproteobacterium isolated from a deep-sea hydrothermal field at the Bayonnaise knoll of the Izu-Ogasawara arc, and a description of Mariprofundales ord. nov. and Zetaproteobacteria classis nov.</title>
        <authorList>
            <person name="Makita H."/>
            <person name="Tanaka E."/>
            <person name="Mitsunobu S."/>
            <person name="Miyazaki M."/>
            <person name="Nunoura T."/>
            <person name="Uematsu K."/>
            <person name="Takaki Y."/>
            <person name="Nishi S."/>
            <person name="Shimamura S."/>
            <person name="Takai K."/>
        </authorList>
    </citation>
    <scope>NUCLEOTIDE SEQUENCE [LARGE SCALE GENOMIC DNA]</scope>
    <source>
        <strain evidence="2 3">ET2</strain>
    </source>
</reference>
<name>A0A1L8CNV1_9PROT</name>
<dbReference type="GO" id="GO:0006744">
    <property type="term" value="P:ubiquinone biosynthetic process"/>
    <property type="evidence" value="ECO:0007669"/>
    <property type="project" value="InterPro"/>
</dbReference>
<evidence type="ECO:0000313" key="2">
    <source>
        <dbReference type="EMBL" id="GAV20509.1"/>
    </source>
</evidence>
<dbReference type="EMBL" id="BDFD01000011">
    <property type="protein sequence ID" value="GAV20509.1"/>
    <property type="molecule type" value="Genomic_DNA"/>
</dbReference>
<comment type="caution">
    <text evidence="2">The sequence shown here is derived from an EMBL/GenBank/DDBJ whole genome shotgun (WGS) entry which is preliminary data.</text>
</comment>
<sequence length="220" mass="24820">MSVMFLPLRLIPVPVQCVVMTTVLELVFSRDESLKPCLADMEGRVFRIHVRDTDAIMFLGFKRGKAWVHSNYNGDVDVRMNATTAGFARMCFGHEDPDDLVFQQVLKLSGDSDAMLRFKKLFAAADLDWERELRAAFGDFFGTRVAKAAHALVAAEQKLAEGSKQALSNSLRGMDVPDSTRLQEWQAGVEHLSHQISRTKGRMTRLEHKLEHLTEAVEKQ</sequence>
<dbReference type="InterPro" id="IPR038989">
    <property type="entry name" value="UbiJ"/>
</dbReference>
<keyword evidence="3" id="KW-1185">Reference proteome</keyword>
<protein>
    <submittedName>
        <fullName evidence="2">Ubiquinone biosynthesis protein UbiJ</fullName>
    </submittedName>
</protein>
<keyword evidence="2" id="KW-0830">Ubiquinone</keyword>
<dbReference type="AlphaFoldDB" id="A0A1L8CNV1"/>
<organism evidence="2 3">
    <name type="scientific">Mariprofundus micogutta</name>
    <dbReference type="NCBI Taxonomy" id="1921010"/>
    <lineage>
        <taxon>Bacteria</taxon>
        <taxon>Pseudomonadati</taxon>
        <taxon>Pseudomonadota</taxon>
        <taxon>Candidatius Mariprofundia</taxon>
        <taxon>Mariprofundales</taxon>
        <taxon>Mariprofundaceae</taxon>
        <taxon>Mariprofundus</taxon>
    </lineage>
</organism>